<protein>
    <submittedName>
        <fullName evidence="2">Uncharacterized protein</fullName>
    </submittedName>
</protein>
<organism evidence="2 3">
    <name type="scientific">Glossina palpalis gambiensis</name>
    <dbReference type="NCBI Taxonomy" id="67801"/>
    <lineage>
        <taxon>Eukaryota</taxon>
        <taxon>Metazoa</taxon>
        <taxon>Ecdysozoa</taxon>
        <taxon>Arthropoda</taxon>
        <taxon>Hexapoda</taxon>
        <taxon>Insecta</taxon>
        <taxon>Pterygota</taxon>
        <taxon>Neoptera</taxon>
        <taxon>Endopterygota</taxon>
        <taxon>Diptera</taxon>
        <taxon>Brachycera</taxon>
        <taxon>Muscomorpha</taxon>
        <taxon>Hippoboscoidea</taxon>
        <taxon>Glossinidae</taxon>
        <taxon>Glossina</taxon>
    </lineage>
</organism>
<dbReference type="EMBL" id="JXJN01001089">
    <property type="status" value="NOT_ANNOTATED_CDS"/>
    <property type="molecule type" value="Genomic_DNA"/>
</dbReference>
<evidence type="ECO:0000313" key="3">
    <source>
        <dbReference type="Proteomes" id="UP000092460"/>
    </source>
</evidence>
<proteinExistence type="predicted"/>
<name>A0A1B0AP06_9MUSC</name>
<reference evidence="3" key="1">
    <citation type="submission" date="2015-01" db="EMBL/GenBank/DDBJ databases">
        <authorList>
            <person name="Aksoy S."/>
            <person name="Warren W."/>
            <person name="Wilson R.K."/>
        </authorList>
    </citation>
    <scope>NUCLEOTIDE SEQUENCE [LARGE SCALE GENOMIC DNA]</scope>
    <source>
        <strain evidence="3">IAEA</strain>
    </source>
</reference>
<accession>A0A1B0AP06</accession>
<dbReference type="AlphaFoldDB" id="A0A1B0AP06"/>
<dbReference type="Proteomes" id="UP000092460">
    <property type="component" value="Unassembled WGS sequence"/>
</dbReference>
<sequence>MNGFYAISSYHFVIAIASLVSNLLISLPRLEVYIRERPNKEINGFTNFINIWRLIRSMFSRNLTSVNEIKAFGVISSNLISSNLCIEFEVSIYRGLCSKETRIVSQPKRKEDCNLHVSRYLNPINTVAYEEHKVNHTTSDNY</sequence>
<keyword evidence="1" id="KW-1133">Transmembrane helix</keyword>
<evidence type="ECO:0000256" key="1">
    <source>
        <dbReference type="SAM" id="Phobius"/>
    </source>
</evidence>
<keyword evidence="3" id="KW-1185">Reference proteome</keyword>
<keyword evidence="1" id="KW-0472">Membrane</keyword>
<keyword evidence="1" id="KW-0812">Transmembrane</keyword>
<dbReference type="VEuPathDB" id="VectorBase:GPPI003420"/>
<feature type="transmembrane region" description="Helical" evidence="1">
    <location>
        <begin position="6"/>
        <end position="27"/>
    </location>
</feature>
<dbReference type="EnsemblMetazoa" id="GPPI003420-RA">
    <property type="protein sequence ID" value="GPPI003420-PA"/>
    <property type="gene ID" value="GPPI003420"/>
</dbReference>
<evidence type="ECO:0000313" key="2">
    <source>
        <dbReference type="EnsemblMetazoa" id="GPPI003420-PA"/>
    </source>
</evidence>
<reference evidence="2" key="2">
    <citation type="submission" date="2020-05" db="UniProtKB">
        <authorList>
            <consortium name="EnsemblMetazoa"/>
        </authorList>
    </citation>
    <scope>IDENTIFICATION</scope>
    <source>
        <strain evidence="2">IAEA</strain>
    </source>
</reference>